<dbReference type="Proteomes" id="UP000754883">
    <property type="component" value="Unassembled WGS sequence"/>
</dbReference>
<dbReference type="OrthoDB" id="5127820at2759"/>
<evidence type="ECO:0000313" key="1">
    <source>
        <dbReference type="EMBL" id="CAG9981412.1"/>
    </source>
</evidence>
<comment type="caution">
    <text evidence="1">The sequence shown here is derived from an EMBL/GenBank/DDBJ whole genome shotgun (WGS) entry which is preliminary data.</text>
</comment>
<evidence type="ECO:0000313" key="2">
    <source>
        <dbReference type="Proteomes" id="UP000754883"/>
    </source>
</evidence>
<dbReference type="EMBL" id="CABFNO020001323">
    <property type="protein sequence ID" value="CAG9981412.1"/>
    <property type="molecule type" value="Genomic_DNA"/>
</dbReference>
<organism evidence="1 2">
    <name type="scientific">Clonostachys byssicola</name>
    <dbReference type="NCBI Taxonomy" id="160290"/>
    <lineage>
        <taxon>Eukaryota</taxon>
        <taxon>Fungi</taxon>
        <taxon>Dikarya</taxon>
        <taxon>Ascomycota</taxon>
        <taxon>Pezizomycotina</taxon>
        <taxon>Sordariomycetes</taxon>
        <taxon>Hypocreomycetidae</taxon>
        <taxon>Hypocreales</taxon>
        <taxon>Bionectriaceae</taxon>
        <taxon>Clonostachys</taxon>
    </lineage>
</organism>
<reference evidence="2" key="1">
    <citation type="submission" date="2019-06" db="EMBL/GenBank/DDBJ databases">
        <authorList>
            <person name="Broberg M."/>
        </authorList>
    </citation>
    <scope>NUCLEOTIDE SEQUENCE [LARGE SCALE GENOMIC DNA]</scope>
</reference>
<proteinExistence type="predicted"/>
<accession>A0A9N9UAH5</accession>
<gene>
    <name evidence="1" type="ORF">CBYS24578_00008341</name>
</gene>
<dbReference type="AlphaFoldDB" id="A0A9N9UAH5"/>
<name>A0A9N9UAH5_9HYPO</name>
<protein>
    <submittedName>
        <fullName evidence="1">Uncharacterized protein</fullName>
    </submittedName>
</protein>
<keyword evidence="2" id="KW-1185">Reference proteome</keyword>
<reference evidence="1 2" key="2">
    <citation type="submission" date="2021-10" db="EMBL/GenBank/DDBJ databases">
        <authorList>
            <person name="Piombo E."/>
        </authorList>
    </citation>
    <scope>NUCLEOTIDE SEQUENCE [LARGE SCALE GENOMIC DNA]</scope>
</reference>
<sequence>MTQRQRIQVLKREGLQAARNNCRILLDLVARGKLAKFGYWDSVHAFSSLSIMSISRAVAPDLSESPQYNDDAYLYSQCRIMLKDMAEAGNPASKDHHLLLADVENIVQNLTESAAQDRSAERPVEVETMTPSLDLGEHLWSDADWVNFLNTYSHTM</sequence>